<name>A0A6L6PML1_9BURK</name>
<dbReference type="RefSeq" id="WP_155465678.1">
    <property type="nucleotide sequence ID" value="NZ_WNKY01000025.1"/>
</dbReference>
<gene>
    <name evidence="1" type="ORF">GM676_20130</name>
</gene>
<evidence type="ECO:0000313" key="1">
    <source>
        <dbReference type="EMBL" id="MTV39877.1"/>
    </source>
</evidence>
<comment type="caution">
    <text evidence="1">The sequence shown here is derived from an EMBL/GenBank/DDBJ whole genome shotgun (WGS) entry which is preliminary data.</text>
</comment>
<dbReference type="OrthoDB" id="9256081at2"/>
<reference evidence="1 2" key="1">
    <citation type="submission" date="2019-11" db="EMBL/GenBank/DDBJ databases">
        <title>Type strains purchased from KCTC, JCM and DSMZ.</title>
        <authorList>
            <person name="Lu H."/>
        </authorList>
    </citation>
    <scope>NUCLEOTIDE SEQUENCE [LARGE SCALE GENOMIC DNA]</scope>
    <source>
        <strain evidence="1 2">KCTC 22382</strain>
    </source>
</reference>
<accession>A0A6L6PML1</accession>
<protein>
    <submittedName>
        <fullName evidence="1">Uncharacterized protein</fullName>
    </submittedName>
</protein>
<evidence type="ECO:0000313" key="2">
    <source>
        <dbReference type="Proteomes" id="UP000475582"/>
    </source>
</evidence>
<dbReference type="EMBL" id="WNKY01000025">
    <property type="protein sequence ID" value="MTV39877.1"/>
    <property type="molecule type" value="Genomic_DNA"/>
</dbReference>
<proteinExistence type="predicted"/>
<organism evidence="1 2">
    <name type="scientific">Duganella radicis</name>
    <dbReference type="NCBI Taxonomy" id="551988"/>
    <lineage>
        <taxon>Bacteria</taxon>
        <taxon>Pseudomonadati</taxon>
        <taxon>Pseudomonadota</taxon>
        <taxon>Betaproteobacteria</taxon>
        <taxon>Burkholderiales</taxon>
        <taxon>Oxalobacteraceae</taxon>
        <taxon>Telluria group</taxon>
        <taxon>Duganella</taxon>
    </lineage>
</organism>
<dbReference type="Proteomes" id="UP000475582">
    <property type="component" value="Unassembled WGS sequence"/>
</dbReference>
<dbReference type="AlphaFoldDB" id="A0A6L6PML1"/>
<sequence>MDELIEFRKSVEAIGGRTADADGIVHEIANALDVSLLPPLFSQLEVESNRLGWSRDCDYAAVALQAASLSVASPVIRKAMLDFALARAEWCASCATAGGEGIARSVHVQALRDLLKNGV</sequence>
<keyword evidence="2" id="KW-1185">Reference proteome</keyword>